<keyword evidence="3" id="KW-1185">Reference proteome</keyword>
<dbReference type="EMBL" id="KZ502363">
    <property type="protein sequence ID" value="PKU80362.1"/>
    <property type="molecule type" value="Genomic_DNA"/>
</dbReference>
<evidence type="ECO:0000313" key="2">
    <source>
        <dbReference type="EMBL" id="PKU80362.1"/>
    </source>
</evidence>
<accession>A0A2I0WXG9</accession>
<reference evidence="2 3" key="2">
    <citation type="journal article" date="2017" name="Nature">
        <title>The Apostasia genome and the evolution of orchids.</title>
        <authorList>
            <person name="Zhang G.Q."/>
            <person name="Liu K.W."/>
            <person name="Li Z."/>
            <person name="Lohaus R."/>
            <person name="Hsiao Y.Y."/>
            <person name="Niu S.C."/>
            <person name="Wang J.Y."/>
            <person name="Lin Y.C."/>
            <person name="Xu Q."/>
            <person name="Chen L.J."/>
            <person name="Yoshida K."/>
            <person name="Fujiwara S."/>
            <person name="Wang Z.W."/>
            <person name="Zhang Y.Q."/>
            <person name="Mitsuda N."/>
            <person name="Wang M."/>
            <person name="Liu G.H."/>
            <person name="Pecoraro L."/>
            <person name="Huang H.X."/>
            <person name="Xiao X.J."/>
            <person name="Lin M."/>
            <person name="Wu X.Y."/>
            <person name="Wu W.L."/>
            <person name="Chen Y.Y."/>
            <person name="Chang S.B."/>
            <person name="Sakamoto S."/>
            <person name="Ohme-Takagi M."/>
            <person name="Yagi M."/>
            <person name="Zeng S.J."/>
            <person name="Shen C.Y."/>
            <person name="Yeh C.M."/>
            <person name="Luo Y.B."/>
            <person name="Tsai W.C."/>
            <person name="Van de Peer Y."/>
            <person name="Liu Z.J."/>
        </authorList>
    </citation>
    <scope>NUCLEOTIDE SEQUENCE [LARGE SCALE GENOMIC DNA]</scope>
    <source>
        <tissue evidence="2">The whole plant</tissue>
    </source>
</reference>
<feature type="compositionally biased region" description="Basic residues" evidence="1">
    <location>
        <begin position="70"/>
        <end position="79"/>
    </location>
</feature>
<evidence type="ECO:0000313" key="3">
    <source>
        <dbReference type="Proteomes" id="UP000233837"/>
    </source>
</evidence>
<protein>
    <submittedName>
        <fullName evidence="2">Uncharacterized protein</fullName>
    </submittedName>
</protein>
<organism evidence="2 3">
    <name type="scientific">Dendrobium catenatum</name>
    <dbReference type="NCBI Taxonomy" id="906689"/>
    <lineage>
        <taxon>Eukaryota</taxon>
        <taxon>Viridiplantae</taxon>
        <taxon>Streptophyta</taxon>
        <taxon>Embryophyta</taxon>
        <taxon>Tracheophyta</taxon>
        <taxon>Spermatophyta</taxon>
        <taxon>Magnoliopsida</taxon>
        <taxon>Liliopsida</taxon>
        <taxon>Asparagales</taxon>
        <taxon>Orchidaceae</taxon>
        <taxon>Epidendroideae</taxon>
        <taxon>Malaxideae</taxon>
        <taxon>Dendrobiinae</taxon>
        <taxon>Dendrobium</taxon>
    </lineage>
</organism>
<dbReference type="AlphaFoldDB" id="A0A2I0WXG9"/>
<name>A0A2I0WXG9_9ASPA</name>
<sequence>MADLAVDHGLFYDINGDIHVLRSPFFDVGFGFDNTVEEYLDRILPTLVDAIDDQFPTTRGSLKVISPSHLRVHSPRRHSSAPPSSWQPHS</sequence>
<dbReference type="Proteomes" id="UP000233837">
    <property type="component" value="Unassembled WGS sequence"/>
</dbReference>
<feature type="region of interest" description="Disordered" evidence="1">
    <location>
        <begin position="69"/>
        <end position="90"/>
    </location>
</feature>
<proteinExistence type="predicted"/>
<gene>
    <name evidence="2" type="ORF">MA16_Dca005893</name>
</gene>
<reference evidence="2 3" key="1">
    <citation type="journal article" date="2016" name="Sci. Rep.">
        <title>The Dendrobium catenatum Lindl. genome sequence provides insights into polysaccharide synthase, floral development and adaptive evolution.</title>
        <authorList>
            <person name="Zhang G.Q."/>
            <person name="Xu Q."/>
            <person name="Bian C."/>
            <person name="Tsai W.C."/>
            <person name="Yeh C.M."/>
            <person name="Liu K.W."/>
            <person name="Yoshida K."/>
            <person name="Zhang L.S."/>
            <person name="Chang S.B."/>
            <person name="Chen F."/>
            <person name="Shi Y."/>
            <person name="Su Y.Y."/>
            <person name="Zhang Y.Q."/>
            <person name="Chen L.J."/>
            <person name="Yin Y."/>
            <person name="Lin M."/>
            <person name="Huang H."/>
            <person name="Deng H."/>
            <person name="Wang Z.W."/>
            <person name="Zhu S.L."/>
            <person name="Zhao X."/>
            <person name="Deng C."/>
            <person name="Niu S.C."/>
            <person name="Huang J."/>
            <person name="Wang M."/>
            <person name="Liu G.H."/>
            <person name="Yang H.J."/>
            <person name="Xiao X.J."/>
            <person name="Hsiao Y.Y."/>
            <person name="Wu W.L."/>
            <person name="Chen Y.Y."/>
            <person name="Mitsuda N."/>
            <person name="Ohme-Takagi M."/>
            <person name="Luo Y.B."/>
            <person name="Van de Peer Y."/>
            <person name="Liu Z.J."/>
        </authorList>
    </citation>
    <scope>NUCLEOTIDE SEQUENCE [LARGE SCALE GENOMIC DNA]</scope>
    <source>
        <tissue evidence="2">The whole plant</tissue>
    </source>
</reference>
<evidence type="ECO:0000256" key="1">
    <source>
        <dbReference type="SAM" id="MobiDB-lite"/>
    </source>
</evidence>